<accession>A0A844XUP2</accession>
<protein>
    <recommendedName>
        <fullName evidence="2">histidine kinase</fullName>
        <ecNumber evidence="2">2.7.13.3</ecNumber>
    </recommendedName>
</protein>
<evidence type="ECO:0000256" key="9">
    <source>
        <dbReference type="ARBA" id="ARBA00022741"/>
    </source>
</evidence>
<dbReference type="Pfam" id="PF08447">
    <property type="entry name" value="PAS_3"/>
    <property type="match status" value="1"/>
</dbReference>
<dbReference type="Gene3D" id="3.30.565.10">
    <property type="entry name" value="Histidine kinase-like ATPase, C-terminal domain"/>
    <property type="match status" value="1"/>
</dbReference>
<sequence>MFTSEETLWPQGNAPSPQFCDEDERLSVLAAYGTQGLLDDPELEQLVTFAADFCRTPVSTVTVVEKARQRFLARVGLDASETPRSTSFCAHAMLEAQPLIVCDAMQDQRFADNPLVTGDPKVRFYAGFPLVSEEGAPLGALCVIDTEPRPEGLTELQHQGMTVLAAAVMRRFGQRRASEAARSEIALREARLRRMIDSVPGIAWSGDDQGNLDYVNARWHEVTGAAVPLSASDWADLVHPDERENSLARWIAAMKEGKAHEDEIRLLHKDGEYRWVLSRALPVDEADGGKRWFGTVIDIDDAHRLSEARDLLANELAHRIKNIFAVVTGLIALHARGKPEVKPFADELNAAIRALSTAHDYVRADDARGVDDLKGLLEDLLAPYDGAKGERVAITGDEVRVGSRAATPLALIFHELATNAAKYGAFAHHDGKVSIEIRQPCDGEDRVCVAWRESSVHSKGKPEQEAEGFGSRLLRMAIEGQLGGRFTRAYSDDGLDVEISVPVSSLSG</sequence>
<evidence type="ECO:0000256" key="1">
    <source>
        <dbReference type="ARBA" id="ARBA00000085"/>
    </source>
</evidence>
<dbReference type="InterPro" id="IPR013655">
    <property type="entry name" value="PAS_fold_3"/>
</dbReference>
<dbReference type="RefSeq" id="WP_160728397.1">
    <property type="nucleotide sequence ID" value="NZ_WTYC01000005.1"/>
</dbReference>
<keyword evidence="12" id="KW-0157">Chromophore</keyword>
<feature type="domain" description="PAC" evidence="15">
    <location>
        <begin position="260"/>
        <end position="311"/>
    </location>
</feature>
<comment type="caution">
    <text evidence="16">The sequence shown here is derived from an EMBL/GenBank/DDBJ whole genome shotgun (WGS) entry which is preliminary data.</text>
</comment>
<keyword evidence="11" id="KW-0067">ATP-binding</keyword>
<dbReference type="SMART" id="SM00086">
    <property type="entry name" value="PAC"/>
    <property type="match status" value="1"/>
</dbReference>
<comment type="catalytic activity">
    <reaction evidence="1">
        <text>ATP + protein L-histidine = ADP + protein N-phospho-L-histidine.</text>
        <dbReference type="EC" id="2.7.13.3"/>
    </reaction>
</comment>
<evidence type="ECO:0000259" key="15">
    <source>
        <dbReference type="PROSITE" id="PS50113"/>
    </source>
</evidence>
<dbReference type="InterPro" id="IPR000014">
    <property type="entry name" value="PAS"/>
</dbReference>
<dbReference type="SMART" id="SM00911">
    <property type="entry name" value="HWE_HK"/>
    <property type="match status" value="1"/>
</dbReference>
<dbReference type="PROSITE" id="PS50112">
    <property type="entry name" value="PAS"/>
    <property type="match status" value="1"/>
</dbReference>
<dbReference type="GO" id="GO:0009881">
    <property type="term" value="F:photoreceptor activity"/>
    <property type="evidence" value="ECO:0007669"/>
    <property type="project" value="UniProtKB-KW"/>
</dbReference>
<keyword evidence="13" id="KW-0675">Receptor</keyword>
<dbReference type="CDD" id="cd00130">
    <property type="entry name" value="PAS"/>
    <property type="match status" value="1"/>
</dbReference>
<keyword evidence="8" id="KW-0808">Transferase</keyword>
<evidence type="ECO:0000256" key="8">
    <source>
        <dbReference type="ARBA" id="ARBA00022679"/>
    </source>
</evidence>
<keyword evidence="4" id="KW-0597">Phosphoprotein</keyword>
<dbReference type="SMART" id="SM00091">
    <property type="entry name" value="PAS"/>
    <property type="match status" value="1"/>
</dbReference>
<keyword evidence="7" id="KW-0288">FMN</keyword>
<evidence type="ECO:0000256" key="11">
    <source>
        <dbReference type="ARBA" id="ARBA00022840"/>
    </source>
</evidence>
<dbReference type="PANTHER" id="PTHR43102">
    <property type="entry name" value="SLR1143 PROTEIN"/>
    <property type="match status" value="1"/>
</dbReference>
<dbReference type="Pfam" id="PF07536">
    <property type="entry name" value="HWE_HK"/>
    <property type="match status" value="1"/>
</dbReference>
<proteinExistence type="predicted"/>
<evidence type="ECO:0000256" key="13">
    <source>
        <dbReference type="ARBA" id="ARBA00023170"/>
    </source>
</evidence>
<evidence type="ECO:0000256" key="7">
    <source>
        <dbReference type="ARBA" id="ARBA00022643"/>
    </source>
</evidence>
<dbReference type="InterPro" id="IPR000700">
    <property type="entry name" value="PAS-assoc_C"/>
</dbReference>
<evidence type="ECO:0000256" key="10">
    <source>
        <dbReference type="ARBA" id="ARBA00022777"/>
    </source>
</evidence>
<evidence type="ECO:0000313" key="17">
    <source>
        <dbReference type="Proteomes" id="UP000448199"/>
    </source>
</evidence>
<evidence type="ECO:0000256" key="5">
    <source>
        <dbReference type="ARBA" id="ARBA00022606"/>
    </source>
</evidence>
<dbReference type="InterPro" id="IPR003018">
    <property type="entry name" value="GAF"/>
</dbReference>
<dbReference type="GO" id="GO:0004673">
    <property type="term" value="F:protein histidine kinase activity"/>
    <property type="evidence" value="ECO:0007669"/>
    <property type="project" value="UniProtKB-EC"/>
</dbReference>
<dbReference type="Proteomes" id="UP000448199">
    <property type="component" value="Unassembled WGS sequence"/>
</dbReference>
<dbReference type="InterPro" id="IPR001610">
    <property type="entry name" value="PAC"/>
</dbReference>
<evidence type="ECO:0000256" key="12">
    <source>
        <dbReference type="ARBA" id="ARBA00022991"/>
    </source>
</evidence>
<dbReference type="EC" id="2.7.13.3" evidence="2"/>
<evidence type="ECO:0000256" key="6">
    <source>
        <dbReference type="ARBA" id="ARBA00022630"/>
    </source>
</evidence>
<evidence type="ECO:0000313" key="16">
    <source>
        <dbReference type="EMBL" id="MXO48863.1"/>
    </source>
</evidence>
<keyword evidence="9" id="KW-0547">Nucleotide-binding</keyword>
<dbReference type="NCBIfam" id="TIGR00229">
    <property type="entry name" value="sensory_box"/>
    <property type="match status" value="1"/>
</dbReference>
<dbReference type="InterPro" id="IPR035965">
    <property type="entry name" value="PAS-like_dom_sf"/>
</dbReference>
<feature type="domain" description="PAS" evidence="14">
    <location>
        <begin position="188"/>
        <end position="257"/>
    </location>
</feature>
<dbReference type="OrthoDB" id="136506at2"/>
<dbReference type="Pfam" id="PF01590">
    <property type="entry name" value="GAF"/>
    <property type="match status" value="1"/>
</dbReference>
<dbReference type="SMART" id="SM00065">
    <property type="entry name" value="GAF"/>
    <property type="match status" value="1"/>
</dbReference>
<keyword evidence="6" id="KW-0285">Flavoprotein</keyword>
<dbReference type="Gene3D" id="3.30.450.40">
    <property type="match status" value="1"/>
</dbReference>
<dbReference type="AlphaFoldDB" id="A0A844XUP2"/>
<dbReference type="InterPro" id="IPR011102">
    <property type="entry name" value="Sig_transdc_His_kinase_HWE"/>
</dbReference>
<dbReference type="PROSITE" id="PS50113">
    <property type="entry name" value="PAC"/>
    <property type="match status" value="1"/>
</dbReference>
<dbReference type="InterPro" id="IPR036890">
    <property type="entry name" value="HATPase_C_sf"/>
</dbReference>
<organism evidence="16 17">
    <name type="scientific">Qipengyuania vulgaris</name>
    <dbReference type="NCBI Taxonomy" id="291985"/>
    <lineage>
        <taxon>Bacteria</taxon>
        <taxon>Pseudomonadati</taxon>
        <taxon>Pseudomonadota</taxon>
        <taxon>Alphaproteobacteria</taxon>
        <taxon>Sphingomonadales</taxon>
        <taxon>Erythrobacteraceae</taxon>
        <taxon>Qipengyuania</taxon>
    </lineage>
</organism>
<evidence type="ECO:0000256" key="4">
    <source>
        <dbReference type="ARBA" id="ARBA00022553"/>
    </source>
</evidence>
<dbReference type="SUPFAM" id="SSF55781">
    <property type="entry name" value="GAF domain-like"/>
    <property type="match status" value="1"/>
</dbReference>
<gene>
    <name evidence="16" type="ORF">GRI69_11400</name>
</gene>
<dbReference type="SUPFAM" id="SSF55785">
    <property type="entry name" value="PYP-like sensor domain (PAS domain)"/>
    <property type="match status" value="1"/>
</dbReference>
<keyword evidence="10" id="KW-0418">Kinase</keyword>
<keyword evidence="3" id="KW-0600">Photoreceptor protein</keyword>
<keyword evidence="17" id="KW-1185">Reference proteome</keyword>
<dbReference type="EMBL" id="WTYC01000005">
    <property type="protein sequence ID" value="MXO48863.1"/>
    <property type="molecule type" value="Genomic_DNA"/>
</dbReference>
<dbReference type="PANTHER" id="PTHR43102:SF2">
    <property type="entry name" value="GAF DOMAIN-CONTAINING PROTEIN"/>
    <property type="match status" value="1"/>
</dbReference>
<evidence type="ECO:0000259" key="14">
    <source>
        <dbReference type="PROSITE" id="PS50112"/>
    </source>
</evidence>
<reference evidence="16 17" key="1">
    <citation type="submission" date="2019-12" db="EMBL/GenBank/DDBJ databases">
        <title>Genomic-based taxomic classification of the family Erythrobacteraceae.</title>
        <authorList>
            <person name="Xu L."/>
        </authorList>
    </citation>
    <scope>NUCLEOTIDE SEQUENCE [LARGE SCALE GENOMIC DNA]</scope>
    <source>
        <strain evidence="16 17">DSM 17792</strain>
    </source>
</reference>
<dbReference type="FunFam" id="3.30.450.20:FF:000099">
    <property type="entry name" value="Sensory box sensor histidine kinase"/>
    <property type="match status" value="1"/>
</dbReference>
<name>A0A844XUP2_9SPHN</name>
<evidence type="ECO:0000256" key="3">
    <source>
        <dbReference type="ARBA" id="ARBA00022543"/>
    </source>
</evidence>
<dbReference type="Gene3D" id="3.30.450.20">
    <property type="entry name" value="PAS domain"/>
    <property type="match status" value="1"/>
</dbReference>
<dbReference type="InterPro" id="IPR029016">
    <property type="entry name" value="GAF-like_dom_sf"/>
</dbReference>
<dbReference type="GO" id="GO:0005524">
    <property type="term" value="F:ATP binding"/>
    <property type="evidence" value="ECO:0007669"/>
    <property type="project" value="UniProtKB-KW"/>
</dbReference>
<keyword evidence="5" id="KW-0716">Sensory transduction</keyword>
<evidence type="ECO:0000256" key="2">
    <source>
        <dbReference type="ARBA" id="ARBA00012438"/>
    </source>
</evidence>